<keyword evidence="2" id="KW-0813">Transport</keyword>
<dbReference type="GO" id="GO:0005886">
    <property type="term" value="C:plasma membrane"/>
    <property type="evidence" value="ECO:0007669"/>
    <property type="project" value="UniProtKB-SubCell"/>
</dbReference>
<keyword evidence="7" id="KW-0472">Membrane</keyword>
<dbReference type="PATRIC" id="fig|92706.3.peg.1726"/>
<dbReference type="GO" id="GO:0055085">
    <property type="term" value="P:transmembrane transport"/>
    <property type="evidence" value="ECO:0007669"/>
    <property type="project" value="UniProtKB-ARBA"/>
</dbReference>
<reference evidence="10 11" key="1">
    <citation type="submission" date="2015-04" db="EMBL/GenBank/DDBJ databases">
        <title>Complete Genome Sequence of Brevibacterium flavum ATCC 15168.</title>
        <authorList>
            <person name="Ahn J."/>
            <person name="Park G."/>
            <person name="Jeon W."/>
            <person name="Jang Y."/>
            <person name="Jang M."/>
            <person name="Lee H."/>
            <person name="Lee H."/>
        </authorList>
    </citation>
    <scope>NUCLEOTIDE SEQUENCE [LARGE SCALE GENOMIC DNA]</scope>
    <source>
        <strain evidence="10 11">ATCC 15168</strain>
    </source>
</reference>
<gene>
    <name evidence="10" type="ORF">YH66_08255</name>
</gene>
<dbReference type="Pfam" id="PF00005">
    <property type="entry name" value="ABC_tran"/>
    <property type="match status" value="1"/>
</dbReference>
<evidence type="ECO:0000256" key="2">
    <source>
        <dbReference type="ARBA" id="ARBA00022448"/>
    </source>
</evidence>
<keyword evidence="8" id="KW-0046">Antibiotic resistance</keyword>
<evidence type="ECO:0000256" key="1">
    <source>
        <dbReference type="ARBA" id="ARBA00004202"/>
    </source>
</evidence>
<accession>A0A0F6Z5N7</accession>
<dbReference type="GO" id="GO:0005524">
    <property type="term" value="F:ATP binding"/>
    <property type="evidence" value="ECO:0007669"/>
    <property type="project" value="UniProtKB-KW"/>
</dbReference>
<dbReference type="InterPro" id="IPR050763">
    <property type="entry name" value="ABC_transporter_ATP-binding"/>
</dbReference>
<evidence type="ECO:0000256" key="3">
    <source>
        <dbReference type="ARBA" id="ARBA00022475"/>
    </source>
</evidence>
<dbReference type="PROSITE" id="PS00211">
    <property type="entry name" value="ABC_TRANSPORTER_1"/>
    <property type="match status" value="1"/>
</dbReference>
<dbReference type="InterPro" id="IPR003439">
    <property type="entry name" value="ABC_transporter-like_ATP-bd"/>
</dbReference>
<dbReference type="CDD" id="cd03230">
    <property type="entry name" value="ABC_DR_subfamily_A"/>
    <property type="match status" value="1"/>
</dbReference>
<evidence type="ECO:0000313" key="11">
    <source>
        <dbReference type="Proteomes" id="UP000034037"/>
    </source>
</evidence>
<dbReference type="PANTHER" id="PTHR42711">
    <property type="entry name" value="ABC TRANSPORTER ATP-BINDING PROTEIN"/>
    <property type="match status" value="1"/>
</dbReference>
<dbReference type="SUPFAM" id="SSF52540">
    <property type="entry name" value="P-loop containing nucleoside triphosphate hydrolases"/>
    <property type="match status" value="1"/>
</dbReference>
<keyword evidence="4" id="KW-0547">Nucleotide-binding</keyword>
<protein>
    <submittedName>
        <fullName evidence="10">Spermidine/putrescine ABC transporter ATP-binding protein</fullName>
    </submittedName>
</protein>
<dbReference type="FunFam" id="3.40.50.300:FF:000589">
    <property type="entry name" value="ABC transporter, ATP-binding subunit"/>
    <property type="match status" value="1"/>
</dbReference>
<evidence type="ECO:0000256" key="8">
    <source>
        <dbReference type="ARBA" id="ARBA00023251"/>
    </source>
</evidence>
<dbReference type="AlphaFoldDB" id="A0A0F6Z5N7"/>
<evidence type="ECO:0000256" key="6">
    <source>
        <dbReference type="ARBA" id="ARBA00022967"/>
    </source>
</evidence>
<sequence length="340" mass="36900">MTTDFSASSSNFGAAEGALDAIHPVPPNDPAIVVNNVVKRFGTKEAVAGISFEVPRGQVLALLGPNGAGKTTTIEMCEGFTAPTSGSIRVLGIDPATEPDQVRRRIGIMLQGGGSYSGIRVFEMLKLAASYNDNPHDPEWLLDLVGLREQRKTTYRRLSGGQQQRLSLALALIGRPEIIFLDEPTAGMDAQSRNMVWELVNDLRRDGVTIVLTTHLMDEAEALADHVIIVANGQILASGTPDELTAQRDHLEINVSVETTSPLDLDRLVDDLSSLNIGDVKARANRPLHYSLRTQQATPDSLAHIVQAVARQNVMIRSLDTGHRSLEDVFLDITGKELRS</sequence>
<dbReference type="PANTHER" id="PTHR42711:SF16">
    <property type="entry name" value="ABC TRANSPORTER ATP-BINDING PROTEIN"/>
    <property type="match status" value="1"/>
</dbReference>
<comment type="subcellular location">
    <subcellularLocation>
        <location evidence="1">Cell membrane</location>
        <topology evidence="1">Peripheral membrane protein</topology>
    </subcellularLocation>
</comment>
<evidence type="ECO:0000256" key="4">
    <source>
        <dbReference type="ARBA" id="ARBA00022741"/>
    </source>
</evidence>
<dbReference type="InterPro" id="IPR027417">
    <property type="entry name" value="P-loop_NTPase"/>
</dbReference>
<dbReference type="GO" id="GO:0016887">
    <property type="term" value="F:ATP hydrolysis activity"/>
    <property type="evidence" value="ECO:0007669"/>
    <property type="project" value="InterPro"/>
</dbReference>
<proteinExistence type="predicted"/>
<evidence type="ECO:0000259" key="9">
    <source>
        <dbReference type="PROSITE" id="PS50893"/>
    </source>
</evidence>
<organism evidence="10 11">
    <name type="scientific">[Brevibacterium] flavum</name>
    <dbReference type="NCBI Taxonomy" id="92706"/>
    <lineage>
        <taxon>Bacteria</taxon>
        <taxon>Bacillati</taxon>
        <taxon>Actinomycetota</taxon>
        <taxon>Actinomycetes</taxon>
        <taxon>Mycobacteriales</taxon>
        <taxon>Corynebacteriaceae</taxon>
        <taxon>Corynebacterium</taxon>
    </lineage>
</organism>
<dbReference type="EMBL" id="CP011309">
    <property type="protein sequence ID" value="AKF27537.1"/>
    <property type="molecule type" value="Genomic_DNA"/>
</dbReference>
<dbReference type="Gene3D" id="3.40.50.300">
    <property type="entry name" value="P-loop containing nucleotide triphosphate hydrolases"/>
    <property type="match status" value="1"/>
</dbReference>
<name>A0A0F6Z5N7_9CORY</name>
<evidence type="ECO:0000313" key="10">
    <source>
        <dbReference type="EMBL" id="AKF27537.1"/>
    </source>
</evidence>
<dbReference type="GO" id="GO:0046677">
    <property type="term" value="P:response to antibiotic"/>
    <property type="evidence" value="ECO:0007669"/>
    <property type="project" value="UniProtKB-KW"/>
</dbReference>
<dbReference type="Proteomes" id="UP000034037">
    <property type="component" value="Chromosome"/>
</dbReference>
<dbReference type="RefSeq" id="WP_003862280.1">
    <property type="nucleotide sequence ID" value="NZ_CP011309.1"/>
</dbReference>
<evidence type="ECO:0000256" key="7">
    <source>
        <dbReference type="ARBA" id="ARBA00023136"/>
    </source>
</evidence>
<keyword evidence="5 10" id="KW-0067">ATP-binding</keyword>
<dbReference type="InterPro" id="IPR017871">
    <property type="entry name" value="ABC_transporter-like_CS"/>
</dbReference>
<evidence type="ECO:0000256" key="5">
    <source>
        <dbReference type="ARBA" id="ARBA00022840"/>
    </source>
</evidence>
<dbReference type="InterPro" id="IPR003593">
    <property type="entry name" value="AAA+_ATPase"/>
</dbReference>
<dbReference type="HOGENOM" id="CLU_000604_1_2_11"/>
<feature type="domain" description="ABC transporter" evidence="9">
    <location>
        <begin position="32"/>
        <end position="257"/>
    </location>
</feature>
<keyword evidence="6" id="KW-1278">Translocase</keyword>
<keyword evidence="3" id="KW-1003">Cell membrane</keyword>
<dbReference type="SMART" id="SM00382">
    <property type="entry name" value="AAA"/>
    <property type="match status" value="1"/>
</dbReference>
<dbReference type="PROSITE" id="PS50893">
    <property type="entry name" value="ABC_TRANSPORTER_2"/>
    <property type="match status" value="1"/>
</dbReference>
<keyword evidence="11" id="KW-1185">Reference proteome</keyword>